<keyword evidence="1" id="KW-0614">Plasmid</keyword>
<dbReference type="EMBL" id="CP017756">
    <property type="protein sequence ID" value="AOZ11096.1"/>
    <property type="molecule type" value="Genomic_DNA"/>
</dbReference>
<sequence>MTADLYQNEMAADLFRNALGIANRNGYATLDEVLDAAIQSRSTPQQGPDVELMLRETVPGGSVCDPQKVCDAIREWVAKNAMPVSSLEQTEPCKARRLVAADDMSDLAMFNAQCEDSDADGYTVSKESMRRLAELGLVQSLGFGRYGVTSFGSWLIESHMDQAPSLPLRTVADRNAASDEKSPGGAA</sequence>
<gene>
    <name evidence="1" type="ORF">BKK80_34620</name>
</gene>
<protein>
    <submittedName>
        <fullName evidence="1">Uncharacterized protein</fullName>
    </submittedName>
</protein>
<dbReference type="Proteomes" id="UP000177515">
    <property type="component" value="Plasmid unnamed1"/>
</dbReference>
<geneLocation type="plasmid" evidence="1 2">
    <name>unnamed1</name>
</geneLocation>
<evidence type="ECO:0000313" key="2">
    <source>
        <dbReference type="Proteomes" id="UP000177515"/>
    </source>
</evidence>
<reference evidence="1 2" key="1">
    <citation type="submission" date="2016-10" db="EMBL/GenBank/DDBJ databases">
        <title>Complete genome sequences of three Cupriavidus strains isolated from various Malaysian environments.</title>
        <authorList>
            <person name="Abdullah A.A.-A."/>
            <person name="Shafie N.A.H."/>
            <person name="Lau N.S."/>
        </authorList>
    </citation>
    <scope>NUCLEOTIDE SEQUENCE [LARGE SCALE GENOMIC DNA]</scope>
    <source>
        <strain evidence="1 2">USMAA1020</strain>
        <plasmid evidence="1 2">unnamed1</plasmid>
    </source>
</reference>
<evidence type="ECO:0000313" key="1">
    <source>
        <dbReference type="EMBL" id="AOZ11096.1"/>
    </source>
</evidence>
<organism evidence="1 2">
    <name type="scientific">Cupriavidus malaysiensis</name>
    <dbReference type="NCBI Taxonomy" id="367825"/>
    <lineage>
        <taxon>Bacteria</taxon>
        <taxon>Pseudomonadati</taxon>
        <taxon>Pseudomonadota</taxon>
        <taxon>Betaproteobacteria</taxon>
        <taxon>Burkholderiales</taxon>
        <taxon>Burkholderiaceae</taxon>
        <taxon>Cupriavidus</taxon>
    </lineage>
</organism>
<dbReference type="RefSeq" id="WP_071073633.1">
    <property type="nucleotide sequence ID" value="NZ_CP017756.1"/>
</dbReference>
<accession>A0ABM6FGM1</accession>
<proteinExistence type="predicted"/>
<name>A0ABM6FGM1_9BURK</name>
<keyword evidence="2" id="KW-1185">Reference proteome</keyword>